<name>A0ABX7G6T2_9GAMM</name>
<dbReference type="RefSeq" id="WP_203326502.1">
    <property type="nucleotide sequence ID" value="NZ_CP069213.1"/>
</dbReference>
<keyword evidence="3" id="KW-1185">Reference proteome</keyword>
<gene>
    <name evidence="2" type="ORF">JQC75_05810</name>
</gene>
<dbReference type="EMBL" id="CP069213">
    <property type="protein sequence ID" value="QRH02922.1"/>
    <property type="molecule type" value="Genomic_DNA"/>
</dbReference>
<dbReference type="SUPFAM" id="SSF51735">
    <property type="entry name" value="NAD(P)-binding Rossmann-fold domains"/>
    <property type="match status" value="1"/>
</dbReference>
<dbReference type="Pfam" id="PF01073">
    <property type="entry name" value="3Beta_HSD"/>
    <property type="match status" value="1"/>
</dbReference>
<dbReference type="InterPro" id="IPR051783">
    <property type="entry name" value="NAD(P)-dependent_oxidoreduct"/>
</dbReference>
<dbReference type="Proteomes" id="UP000596252">
    <property type="component" value="Chromosome"/>
</dbReference>
<organism evidence="2 3">
    <name type="scientific">Shewanella litorisediminis</name>
    <dbReference type="NCBI Taxonomy" id="1173586"/>
    <lineage>
        <taxon>Bacteria</taxon>
        <taxon>Pseudomonadati</taxon>
        <taxon>Pseudomonadota</taxon>
        <taxon>Gammaproteobacteria</taxon>
        <taxon>Alteromonadales</taxon>
        <taxon>Shewanellaceae</taxon>
        <taxon>Shewanella</taxon>
    </lineage>
</organism>
<proteinExistence type="predicted"/>
<dbReference type="PANTHER" id="PTHR48079">
    <property type="entry name" value="PROTEIN YEEZ"/>
    <property type="match status" value="1"/>
</dbReference>
<sequence length="351" mass="37398">MTEAFPLHPAQLDAAKRLKNHVSRVLVTGAGGFLGEALCRQLLSAGIEVVGIARSAYPALETMGVEMHRGDITDPEGLSSAMAGCELVFHVASKAGVWGSRESYYGPNVTGAANVVQAARDLAIKAIVYTSTPSVTFDGKDESGIDESAPYAAHFLNHYGASKAEAEAMMLMANSPSLATTALRPHLIWGPNDPHLVPRVLERGRAGRLRLLGAEDKLVDTIYVDNAAHAHVLAALALLEKPGECGGRAFFLSNGEPVTMASMLSKILACAGLPGVTRRVPVWLAYGMGALMEGVYGLLGKQEEPLMTRFVARQLSCSHYYDISAAREILGYEPLISLDEGMARLKASLPQ</sequence>
<dbReference type="InterPro" id="IPR002225">
    <property type="entry name" value="3Beta_OHSteriod_DH/Estase"/>
</dbReference>
<evidence type="ECO:0000259" key="1">
    <source>
        <dbReference type="Pfam" id="PF01073"/>
    </source>
</evidence>
<dbReference type="InterPro" id="IPR036291">
    <property type="entry name" value="NAD(P)-bd_dom_sf"/>
</dbReference>
<evidence type="ECO:0000313" key="2">
    <source>
        <dbReference type="EMBL" id="QRH02922.1"/>
    </source>
</evidence>
<reference evidence="2 3" key="1">
    <citation type="journal article" date="2012" name="Antonie Van Leeuwenhoek">
        <title>Shewanella litorisediminis sp. nov., a gammaproteobacterium isolated from a tidal flat sediment.</title>
        <authorList>
            <person name="Lee M.H."/>
            <person name="Yoon J.H."/>
        </authorList>
    </citation>
    <scope>NUCLEOTIDE SEQUENCE [LARGE SCALE GENOMIC DNA]</scope>
    <source>
        <strain evidence="2 3">SMK1-12</strain>
    </source>
</reference>
<dbReference type="NCBIfam" id="NF042423">
    <property type="entry name" value="oxyalk_red_Shew"/>
    <property type="match status" value="1"/>
</dbReference>
<protein>
    <submittedName>
        <fullName evidence="2">NAD-dependent epimerase/dehydratase family protein</fullName>
    </submittedName>
</protein>
<dbReference type="Gene3D" id="3.40.50.720">
    <property type="entry name" value="NAD(P)-binding Rossmann-like Domain"/>
    <property type="match status" value="1"/>
</dbReference>
<evidence type="ECO:0000313" key="3">
    <source>
        <dbReference type="Proteomes" id="UP000596252"/>
    </source>
</evidence>
<accession>A0ABX7G6T2</accession>
<feature type="domain" description="3-beta hydroxysteroid dehydrogenase/isomerase" evidence="1">
    <location>
        <begin position="26"/>
        <end position="268"/>
    </location>
</feature>
<dbReference type="InterPro" id="IPR053585">
    <property type="entry name" value="3-beta-HSD-like"/>
</dbReference>
<dbReference type="PANTHER" id="PTHR48079:SF6">
    <property type="entry name" value="NAD(P)-BINDING DOMAIN-CONTAINING PROTEIN-RELATED"/>
    <property type="match status" value="1"/>
</dbReference>